<evidence type="ECO:0000256" key="3">
    <source>
        <dbReference type="SAM" id="MobiDB-lite"/>
    </source>
</evidence>
<dbReference type="AlphaFoldDB" id="A0A1X1T0K1"/>
<proteinExistence type="predicted"/>
<feature type="transmembrane region" description="Helical" evidence="4">
    <location>
        <begin position="55"/>
        <end position="77"/>
    </location>
</feature>
<keyword evidence="2 4" id="KW-0472">Membrane</keyword>
<dbReference type="GO" id="GO:0016020">
    <property type="term" value="C:membrane"/>
    <property type="evidence" value="ECO:0007669"/>
    <property type="project" value="UniProtKB-SubCell"/>
</dbReference>
<keyword evidence="4" id="KW-1133">Transmembrane helix</keyword>
<dbReference type="EMBL" id="AP022613">
    <property type="protein sequence ID" value="BBZ41462.1"/>
    <property type="molecule type" value="Genomic_DNA"/>
</dbReference>
<name>A0A1X1T0K1_9MYCO</name>
<organism evidence="5 6">
    <name type="scientific">Mycobacterium conspicuum</name>
    <dbReference type="NCBI Taxonomy" id="44010"/>
    <lineage>
        <taxon>Bacteria</taxon>
        <taxon>Bacillati</taxon>
        <taxon>Actinomycetota</taxon>
        <taxon>Actinomycetes</taxon>
        <taxon>Mycobacteriales</taxon>
        <taxon>Mycobacteriaceae</taxon>
        <taxon>Mycobacterium</taxon>
    </lineage>
</organism>
<evidence type="ECO:0000313" key="6">
    <source>
        <dbReference type="Proteomes" id="UP000467385"/>
    </source>
</evidence>
<sequence>MTVEHGSSLEGLDTGGEATLSDDTESAPASAGSARTNRLAAVGRWIRRRWARWRLVVATVLIVAAMGLAGTLFFTMYRPDQRTGDAAAHQAIRAASDGTVAVLSYSHDHLYRDFTTAKSHLTGAFLAYYNKFTEEVVGPMAQKGQLTTTAKVIRAAISDLRPDSAVVLVFVNQNTASPQKKDPVKTESAVVVTLTKINGSWLIAKFDPVG</sequence>
<dbReference type="PANTHER" id="PTHR37042">
    <property type="entry name" value="OUTER MEMBRANE PROTEIN RV1973"/>
    <property type="match status" value="1"/>
</dbReference>
<accession>A0A1X1T0K1</accession>
<protein>
    <submittedName>
        <fullName evidence="5">Uncharacterized protein</fullName>
    </submittedName>
</protein>
<feature type="region of interest" description="Disordered" evidence="3">
    <location>
        <begin position="1"/>
        <end position="33"/>
    </location>
</feature>
<evidence type="ECO:0000313" key="5">
    <source>
        <dbReference type="EMBL" id="BBZ41462.1"/>
    </source>
</evidence>
<keyword evidence="4" id="KW-0812">Transmembrane</keyword>
<dbReference type="PANTHER" id="PTHR37042:SF4">
    <property type="entry name" value="OUTER MEMBRANE PROTEIN RV1973"/>
    <property type="match status" value="1"/>
</dbReference>
<reference evidence="5 6" key="1">
    <citation type="journal article" date="2019" name="Emerg. Microbes Infect.">
        <title>Comprehensive subspecies identification of 175 nontuberculous mycobacteria species based on 7547 genomic profiles.</title>
        <authorList>
            <person name="Matsumoto Y."/>
            <person name="Kinjo T."/>
            <person name="Motooka D."/>
            <person name="Nabeya D."/>
            <person name="Jung N."/>
            <person name="Uechi K."/>
            <person name="Horii T."/>
            <person name="Iida T."/>
            <person name="Fujita J."/>
            <person name="Nakamura S."/>
        </authorList>
    </citation>
    <scope>NUCLEOTIDE SEQUENCE [LARGE SCALE GENOMIC DNA]</scope>
    <source>
        <strain evidence="5 6">JCM 14738</strain>
    </source>
</reference>
<evidence type="ECO:0000256" key="2">
    <source>
        <dbReference type="ARBA" id="ARBA00023136"/>
    </source>
</evidence>
<evidence type="ECO:0000256" key="4">
    <source>
        <dbReference type="SAM" id="Phobius"/>
    </source>
</evidence>
<dbReference type="RefSeq" id="WP_085234991.1">
    <property type="nucleotide sequence ID" value="NZ_AP022613.1"/>
</dbReference>
<gene>
    <name evidence="5" type="ORF">MCNS_45250</name>
</gene>
<keyword evidence="6" id="KW-1185">Reference proteome</keyword>
<dbReference type="STRING" id="44010.AWC00_22470"/>
<dbReference type="OrthoDB" id="5196392at2"/>
<dbReference type="Proteomes" id="UP000467385">
    <property type="component" value="Chromosome"/>
</dbReference>
<evidence type="ECO:0000256" key="1">
    <source>
        <dbReference type="ARBA" id="ARBA00004370"/>
    </source>
</evidence>
<comment type="subcellular location">
    <subcellularLocation>
        <location evidence="1">Membrane</location>
    </subcellularLocation>
</comment>